<dbReference type="AlphaFoldDB" id="G2I7P5"/>
<evidence type="ECO:0000313" key="1">
    <source>
        <dbReference type="EMBL" id="BAK84142.1"/>
    </source>
</evidence>
<evidence type="ECO:0000313" key="2">
    <source>
        <dbReference type="Proteomes" id="UP000009044"/>
    </source>
</evidence>
<organism evidence="1 2">
    <name type="scientific">Komagataeibacter medellinensis (strain NBRC 3288 / BCRC 11682 / LMG 1693 / Kondo 51)</name>
    <name type="common">Gluconacetobacter medellinensis</name>
    <dbReference type="NCBI Taxonomy" id="634177"/>
    <lineage>
        <taxon>Bacteria</taxon>
        <taxon>Pseudomonadati</taxon>
        <taxon>Pseudomonadota</taxon>
        <taxon>Alphaproteobacteria</taxon>
        <taxon>Acetobacterales</taxon>
        <taxon>Acetobacteraceae</taxon>
        <taxon>Komagataeibacter</taxon>
    </lineage>
</organism>
<accession>G2I7P5</accession>
<reference evidence="2" key="1">
    <citation type="journal article" date="2011" name="J. Bacteriol.">
        <title>Complete genome sequence of NBRC 3288, a unique cellulose-nonproducing strain of Gluconacetobacter xylinus isolated from vinegar.</title>
        <authorList>
            <person name="Ogino H."/>
            <person name="Azuma Y."/>
            <person name="Hosoyama A."/>
            <person name="Nakazawa H."/>
            <person name="Matsutani M."/>
            <person name="Hasegawa A."/>
            <person name="Otsuyama K."/>
            <person name="Matsushita K."/>
            <person name="Fujita N."/>
            <person name="Shirai M."/>
        </authorList>
    </citation>
    <scope>NUCLEOTIDE SEQUENCE [LARGE SCALE GENOMIC DNA]</scope>
    <source>
        <strain evidence="2">NBRC 3288 / BCRC 11682 / LMG 1693</strain>
    </source>
</reference>
<gene>
    <name evidence="1" type="ordered locus">GLX_17300</name>
</gene>
<dbReference type="STRING" id="634177.GLX_17300"/>
<proteinExistence type="predicted"/>
<name>G2I7P5_KOMMN</name>
<dbReference type="HOGENOM" id="CLU_2990794_0_0_5"/>
<dbReference type="Proteomes" id="UP000009044">
    <property type="component" value="Chromosome"/>
</dbReference>
<sequence length="57" mass="7063">MPYAEYICNIRKVQKFFVMLFSKRFGECRHFLKSRHPKTFTIYLNNKYKNFAISFFI</sequence>
<dbReference type="KEGG" id="gxy:GLX_17300"/>
<dbReference type="EMBL" id="AP012159">
    <property type="protein sequence ID" value="BAK84142.1"/>
    <property type="molecule type" value="Genomic_DNA"/>
</dbReference>
<protein>
    <submittedName>
        <fullName evidence="1">Uncharacterized protein</fullName>
    </submittedName>
</protein>